<keyword evidence="2" id="KW-0472">Membrane</keyword>
<evidence type="ECO:0008006" key="5">
    <source>
        <dbReference type="Google" id="ProtNLM"/>
    </source>
</evidence>
<feature type="coiled-coil region" evidence="1">
    <location>
        <begin position="62"/>
        <end position="156"/>
    </location>
</feature>
<dbReference type="OrthoDB" id="5633467at2"/>
<organism evidence="3 4">
    <name type="scientific">Allorhodopirellula solitaria</name>
    <dbReference type="NCBI Taxonomy" id="2527987"/>
    <lineage>
        <taxon>Bacteria</taxon>
        <taxon>Pseudomonadati</taxon>
        <taxon>Planctomycetota</taxon>
        <taxon>Planctomycetia</taxon>
        <taxon>Pirellulales</taxon>
        <taxon>Pirellulaceae</taxon>
        <taxon>Allorhodopirellula</taxon>
    </lineage>
</organism>
<feature type="transmembrane region" description="Helical" evidence="2">
    <location>
        <begin position="187"/>
        <end position="206"/>
    </location>
</feature>
<keyword evidence="2" id="KW-1133">Transmembrane helix</keyword>
<dbReference type="Proteomes" id="UP000318053">
    <property type="component" value="Unassembled WGS sequence"/>
</dbReference>
<keyword evidence="1" id="KW-0175">Coiled coil</keyword>
<protein>
    <recommendedName>
        <fullName evidence="5">Transmembrane protein</fullName>
    </recommendedName>
</protein>
<dbReference type="RefSeq" id="WP_146390777.1">
    <property type="nucleotide sequence ID" value="NZ_SJPK01000003.1"/>
</dbReference>
<sequence>MKTKKHHGSFMLRFMILGFSIAVGVLTFWLLGYVLRDIDRVKGPDYNQMIEAGVPQELQDARQALAAEAVELKQQIASAEERRRLTVQTTNDSQQTINQLLELKRNADENETKLSEDQQQALTDSLQLFLSNQSQMQVLNAELATLNEQKTDVSQKQQDNARAITAASRPIENEYERLQARHQWRLAAYKLGLLIPVLLICGWMFVRQTGGTYSMLVYALSGAVAARVILVMHEHFPAIYFRYILILLSLAIAIGVLLRLLRLLANPSRDWLIRQYREAYASFFCPICDYPIHRGPLKFAVWTRRSLKKRSLAAANAGDATADQPYTCPCCETTLFEACEKCGGIRHSLLPACEKCGDAAGRAIGSAASE</sequence>
<name>A0A5C5YCX5_9BACT</name>
<dbReference type="AlphaFoldDB" id="A0A5C5YCX5"/>
<feature type="transmembrane region" description="Helical" evidence="2">
    <location>
        <begin position="239"/>
        <end position="261"/>
    </location>
</feature>
<accession>A0A5C5YCX5</accession>
<proteinExistence type="predicted"/>
<keyword evidence="4" id="KW-1185">Reference proteome</keyword>
<dbReference type="EMBL" id="SJPK01000003">
    <property type="protein sequence ID" value="TWT73230.1"/>
    <property type="molecule type" value="Genomic_DNA"/>
</dbReference>
<evidence type="ECO:0000313" key="3">
    <source>
        <dbReference type="EMBL" id="TWT73230.1"/>
    </source>
</evidence>
<evidence type="ECO:0000256" key="2">
    <source>
        <dbReference type="SAM" id="Phobius"/>
    </source>
</evidence>
<evidence type="ECO:0000256" key="1">
    <source>
        <dbReference type="SAM" id="Coils"/>
    </source>
</evidence>
<feature type="transmembrane region" description="Helical" evidence="2">
    <location>
        <begin position="213"/>
        <end position="233"/>
    </location>
</feature>
<evidence type="ECO:0000313" key="4">
    <source>
        <dbReference type="Proteomes" id="UP000318053"/>
    </source>
</evidence>
<reference evidence="3 4" key="1">
    <citation type="submission" date="2019-02" db="EMBL/GenBank/DDBJ databases">
        <title>Deep-cultivation of Planctomycetes and their phenomic and genomic characterization uncovers novel biology.</title>
        <authorList>
            <person name="Wiegand S."/>
            <person name="Jogler M."/>
            <person name="Boedeker C."/>
            <person name="Pinto D."/>
            <person name="Vollmers J."/>
            <person name="Rivas-Marin E."/>
            <person name="Kohn T."/>
            <person name="Peeters S.H."/>
            <person name="Heuer A."/>
            <person name="Rast P."/>
            <person name="Oberbeckmann S."/>
            <person name="Bunk B."/>
            <person name="Jeske O."/>
            <person name="Meyerdierks A."/>
            <person name="Storesund J.E."/>
            <person name="Kallscheuer N."/>
            <person name="Luecker S."/>
            <person name="Lage O.M."/>
            <person name="Pohl T."/>
            <person name="Merkel B.J."/>
            <person name="Hornburger P."/>
            <person name="Mueller R.-W."/>
            <person name="Bruemmer F."/>
            <person name="Labrenz M."/>
            <person name="Spormann A.M."/>
            <person name="Op Den Camp H."/>
            <person name="Overmann J."/>
            <person name="Amann R."/>
            <person name="Jetten M.S.M."/>
            <person name="Mascher T."/>
            <person name="Medema M.H."/>
            <person name="Devos D.P."/>
            <person name="Kaster A.-K."/>
            <person name="Ovreas L."/>
            <person name="Rohde M."/>
            <person name="Galperin M.Y."/>
            <person name="Jogler C."/>
        </authorList>
    </citation>
    <scope>NUCLEOTIDE SEQUENCE [LARGE SCALE GENOMIC DNA]</scope>
    <source>
        <strain evidence="3 4">CA85</strain>
    </source>
</reference>
<feature type="transmembrane region" description="Helical" evidence="2">
    <location>
        <begin position="12"/>
        <end position="35"/>
    </location>
</feature>
<gene>
    <name evidence="3" type="ORF">CA85_16980</name>
</gene>
<keyword evidence="2" id="KW-0812">Transmembrane</keyword>
<comment type="caution">
    <text evidence="3">The sequence shown here is derived from an EMBL/GenBank/DDBJ whole genome shotgun (WGS) entry which is preliminary data.</text>
</comment>